<evidence type="ECO:0000256" key="2">
    <source>
        <dbReference type="ARBA" id="ARBA00022475"/>
    </source>
</evidence>
<keyword evidence="4" id="KW-0378">Hydrolase</keyword>
<evidence type="ECO:0000256" key="5">
    <source>
        <dbReference type="ARBA" id="ARBA00022989"/>
    </source>
</evidence>
<keyword evidence="5" id="KW-1133">Transmembrane helix</keyword>
<dbReference type="InterPro" id="IPR016064">
    <property type="entry name" value="NAD/diacylglycerol_kinase_sf"/>
</dbReference>
<dbReference type="GO" id="GO:0016301">
    <property type="term" value="F:kinase activity"/>
    <property type="evidence" value="ECO:0007669"/>
    <property type="project" value="UniProtKB-KW"/>
</dbReference>
<keyword evidence="8" id="KW-0808">Transferase</keyword>
<dbReference type="PANTHER" id="PTHR14969">
    <property type="entry name" value="SPHINGOSINE-1-PHOSPHATE PHOSPHOHYDROLASE"/>
    <property type="match status" value="1"/>
</dbReference>
<feature type="domain" description="DAGKc" evidence="7">
    <location>
        <begin position="215"/>
        <end position="334"/>
    </location>
</feature>
<organism evidence="8 9">
    <name type="scientific">Actinoallomurus vinaceus</name>
    <dbReference type="NCBI Taxonomy" id="1080074"/>
    <lineage>
        <taxon>Bacteria</taxon>
        <taxon>Bacillati</taxon>
        <taxon>Actinomycetota</taxon>
        <taxon>Actinomycetes</taxon>
        <taxon>Streptosporangiales</taxon>
        <taxon>Thermomonosporaceae</taxon>
        <taxon>Actinoallomurus</taxon>
    </lineage>
</organism>
<dbReference type="SUPFAM" id="SSF48317">
    <property type="entry name" value="Acid phosphatase/Vanadium-dependent haloperoxidase"/>
    <property type="match status" value="1"/>
</dbReference>
<dbReference type="InterPro" id="IPR001206">
    <property type="entry name" value="Diacylglycerol_kinase_cat_dom"/>
</dbReference>
<protein>
    <submittedName>
        <fullName evidence="8">Bifunctional phosphatase PAP2/diacylglycerol kinase family protein</fullName>
    </submittedName>
</protein>
<dbReference type="InterPro" id="IPR036938">
    <property type="entry name" value="PAP2/HPO_sf"/>
</dbReference>
<dbReference type="InterPro" id="IPR017438">
    <property type="entry name" value="ATP-NAD_kinase_N"/>
</dbReference>
<proteinExistence type="predicted"/>
<comment type="subcellular location">
    <subcellularLocation>
        <location evidence="1">Cell membrane</location>
        <topology evidence="1">Multi-pass membrane protein</topology>
    </subcellularLocation>
</comment>
<dbReference type="Gene3D" id="3.40.50.10330">
    <property type="entry name" value="Probable inorganic polyphosphate/atp-NAD kinase, domain 1"/>
    <property type="match status" value="1"/>
</dbReference>
<dbReference type="Proteomes" id="UP001501442">
    <property type="component" value="Unassembled WGS sequence"/>
</dbReference>
<keyword evidence="9" id="KW-1185">Reference proteome</keyword>
<dbReference type="Gene3D" id="2.60.200.40">
    <property type="match status" value="1"/>
</dbReference>
<evidence type="ECO:0000313" key="9">
    <source>
        <dbReference type="Proteomes" id="UP001501442"/>
    </source>
</evidence>
<dbReference type="PANTHER" id="PTHR14969:SF62">
    <property type="entry name" value="DECAPRENYLPHOSPHORYL-5-PHOSPHORIBOSE PHOSPHATASE RV3807C-RELATED"/>
    <property type="match status" value="1"/>
</dbReference>
<dbReference type="EMBL" id="BAABHK010000013">
    <property type="protein sequence ID" value="GAA4633953.1"/>
    <property type="molecule type" value="Genomic_DNA"/>
</dbReference>
<name>A0ABP8UM71_9ACTN</name>
<evidence type="ECO:0000256" key="4">
    <source>
        <dbReference type="ARBA" id="ARBA00022801"/>
    </source>
</evidence>
<dbReference type="SUPFAM" id="SSF111331">
    <property type="entry name" value="NAD kinase/diacylglycerol kinase-like"/>
    <property type="match status" value="1"/>
</dbReference>
<reference evidence="9" key="1">
    <citation type="journal article" date="2019" name="Int. J. Syst. Evol. Microbiol.">
        <title>The Global Catalogue of Microorganisms (GCM) 10K type strain sequencing project: providing services to taxonomists for standard genome sequencing and annotation.</title>
        <authorList>
            <consortium name="The Broad Institute Genomics Platform"/>
            <consortium name="The Broad Institute Genome Sequencing Center for Infectious Disease"/>
            <person name="Wu L."/>
            <person name="Ma J."/>
        </authorList>
    </citation>
    <scope>NUCLEOTIDE SEQUENCE [LARGE SCALE GENOMIC DNA]</scope>
    <source>
        <strain evidence="9">JCM 17939</strain>
    </source>
</reference>
<comment type="caution">
    <text evidence="8">The sequence shown here is derived from an EMBL/GenBank/DDBJ whole genome shotgun (WGS) entry which is preliminary data.</text>
</comment>
<keyword evidence="6" id="KW-0472">Membrane</keyword>
<keyword evidence="8" id="KW-0418">Kinase</keyword>
<dbReference type="Pfam" id="PF00781">
    <property type="entry name" value="DAGK_cat"/>
    <property type="match status" value="1"/>
</dbReference>
<dbReference type="Pfam" id="PF01569">
    <property type="entry name" value="PAP2"/>
    <property type="match status" value="1"/>
</dbReference>
<dbReference type="PROSITE" id="PS50146">
    <property type="entry name" value="DAGK"/>
    <property type="match status" value="1"/>
</dbReference>
<dbReference type="InterPro" id="IPR000326">
    <property type="entry name" value="PAP2/HPO"/>
</dbReference>
<dbReference type="SMART" id="SM00046">
    <property type="entry name" value="DAGKc"/>
    <property type="match status" value="1"/>
</dbReference>
<accession>A0ABP8UM71</accession>
<gene>
    <name evidence="8" type="ORF">GCM10023196_073560</name>
</gene>
<evidence type="ECO:0000313" key="8">
    <source>
        <dbReference type="EMBL" id="GAA4633953.1"/>
    </source>
</evidence>
<evidence type="ECO:0000256" key="3">
    <source>
        <dbReference type="ARBA" id="ARBA00022692"/>
    </source>
</evidence>
<keyword evidence="2" id="KW-1003">Cell membrane</keyword>
<dbReference type="Gene3D" id="1.20.144.10">
    <property type="entry name" value="Phosphatidic acid phosphatase type 2/haloperoxidase"/>
    <property type="match status" value="1"/>
</dbReference>
<evidence type="ECO:0000256" key="1">
    <source>
        <dbReference type="ARBA" id="ARBA00004651"/>
    </source>
</evidence>
<dbReference type="SMART" id="SM00014">
    <property type="entry name" value="acidPPc"/>
    <property type="match status" value="1"/>
</dbReference>
<keyword evidence="3" id="KW-0812">Transmembrane</keyword>
<evidence type="ECO:0000259" key="7">
    <source>
        <dbReference type="PROSITE" id="PS50146"/>
    </source>
</evidence>
<evidence type="ECO:0000256" key="6">
    <source>
        <dbReference type="ARBA" id="ARBA00023136"/>
    </source>
</evidence>
<sequence length="500" mass="52130">MSLLNRAREQDKRAFDAVAAAELPGLEYILPRLSRIANHSVLWGGVAGGLALTRQPRLRRAALRGVIAIGLASPLANLVGKQTFRRSRPLIELFTPSARPVITRVGVTLIPSIRSPWRLPTSPSFPSGHSASAAAFATGISLEAPAAVAVPVGITAAAVAFSRIYTGAHYPGDVLAGVALGTAAGLGTRLLWPSTPRSASARWEMPAEAVPGVSEDGEGLVVVVNPDAGNGDVTRTLKERLPAAEIVESGADLGTALKDAAGRAAVLGACGGDGTIRAAAGVALDHDLPLLVIPGGTLNHFARALGVHTVADAVAAYRSGGVARVDVGRAGGEIFLNTASFGAYTELVQRRERLEGRLGKWPALAVAGVRVLRDTEPADVYVDGRRRRVWFAFIGNCRYGARGVAPTWRERLDDGALDIRLIGARRHISRTRAVAALVLGHLRLMPDYSAWSAGKIELAGAHGSLRLTRDGEVGAAEGTVTVTKQAAALAVFVPSRTAAG</sequence>